<dbReference type="GO" id="GO:0016985">
    <property type="term" value="F:mannan endo-1,4-beta-mannosidase activity"/>
    <property type="evidence" value="ECO:0007669"/>
    <property type="project" value="InterPro"/>
</dbReference>
<dbReference type="GO" id="GO:0006080">
    <property type="term" value="P:substituted mannan metabolic process"/>
    <property type="evidence" value="ECO:0007669"/>
    <property type="project" value="InterPro"/>
</dbReference>
<sequence length="292" mass="33621">MRCNRFIQMAAVAWLIVTPVFAAPPGTLPFGAYDPDGDFSDDPDLTIEHLFMPWEDVNLSTLVDADNYALERNRALFITVEPWTWSRDERNTAEFLRNGIKGGYYDANMRSICRVIGTLQSPISVRWGHEMEVNDGQFIWAAWTPADYIAAYRRMIEICRAEAPRINAVWSPLGEEGMADYYPGDDYVDLVGLSIFGYEPWERATFGEPRTFAEILTERYDRAAVFNKPVVVVELGYSGSADYVAQWENSVRLPRPTMEQLVGVIYFNQKEVYPWPDGFGFPDWRLEYRELE</sequence>
<name>A0A1H7KDA4_9RHOB</name>
<evidence type="ECO:0000256" key="5">
    <source>
        <dbReference type="SAM" id="SignalP"/>
    </source>
</evidence>
<gene>
    <name evidence="7" type="ORF">SAMN05443999_102390</name>
</gene>
<evidence type="ECO:0000256" key="3">
    <source>
        <dbReference type="ARBA" id="ARBA00023295"/>
    </source>
</evidence>
<dbReference type="OrthoDB" id="9816550at2"/>
<feature type="chain" id="PRO_5009299667" evidence="5">
    <location>
        <begin position="23"/>
        <end position="292"/>
    </location>
</feature>
<keyword evidence="2 4" id="KW-0378">Hydrolase</keyword>
<dbReference type="PANTHER" id="PTHR40079">
    <property type="entry name" value="MANNAN ENDO-1,4-BETA-MANNOSIDASE E-RELATED"/>
    <property type="match status" value="1"/>
</dbReference>
<dbReference type="PANTHER" id="PTHR40079:SF4">
    <property type="entry name" value="GH26 DOMAIN-CONTAINING PROTEIN-RELATED"/>
    <property type="match status" value="1"/>
</dbReference>
<evidence type="ECO:0000259" key="6">
    <source>
        <dbReference type="PROSITE" id="PS51764"/>
    </source>
</evidence>
<dbReference type="Proteomes" id="UP000199582">
    <property type="component" value="Unassembled WGS sequence"/>
</dbReference>
<dbReference type="EMBL" id="FOAG01000002">
    <property type="protein sequence ID" value="SEK84789.1"/>
    <property type="molecule type" value="Genomic_DNA"/>
</dbReference>
<organism evidence="7 8">
    <name type="scientific">Roseovarius azorensis</name>
    <dbReference type="NCBI Taxonomy" id="1287727"/>
    <lineage>
        <taxon>Bacteria</taxon>
        <taxon>Pseudomonadati</taxon>
        <taxon>Pseudomonadota</taxon>
        <taxon>Alphaproteobacteria</taxon>
        <taxon>Rhodobacterales</taxon>
        <taxon>Roseobacteraceae</taxon>
        <taxon>Roseovarius</taxon>
    </lineage>
</organism>
<comment type="similarity">
    <text evidence="1 4">Belongs to the glycosyl hydrolase 26 family.</text>
</comment>
<dbReference type="RefSeq" id="WP_139274535.1">
    <property type="nucleotide sequence ID" value="NZ_FOAG01000002.1"/>
</dbReference>
<feature type="active site" description="Nucleophile" evidence="4">
    <location>
        <position position="234"/>
    </location>
</feature>
<feature type="domain" description="GH26" evidence="6">
    <location>
        <begin position="1"/>
        <end position="292"/>
    </location>
</feature>
<dbReference type="InterPro" id="IPR017853">
    <property type="entry name" value="GH"/>
</dbReference>
<dbReference type="STRING" id="1287727.SAMN05443999_102390"/>
<keyword evidence="5" id="KW-0732">Signal</keyword>
<keyword evidence="8" id="KW-1185">Reference proteome</keyword>
<evidence type="ECO:0000256" key="4">
    <source>
        <dbReference type="PROSITE-ProRule" id="PRU01100"/>
    </source>
</evidence>
<keyword evidence="3 4" id="KW-0326">Glycosidase</keyword>
<feature type="active site" description="Proton donor" evidence="4">
    <location>
        <position position="130"/>
    </location>
</feature>
<dbReference type="InterPro" id="IPR000805">
    <property type="entry name" value="Glyco_hydro_26"/>
</dbReference>
<evidence type="ECO:0000256" key="2">
    <source>
        <dbReference type="ARBA" id="ARBA00022801"/>
    </source>
</evidence>
<proteinExistence type="inferred from homology"/>
<evidence type="ECO:0000313" key="7">
    <source>
        <dbReference type="EMBL" id="SEK84789.1"/>
    </source>
</evidence>
<accession>A0A1H7KDA4</accession>
<dbReference type="Pfam" id="PF02156">
    <property type="entry name" value="Glyco_hydro_26"/>
    <property type="match status" value="1"/>
</dbReference>
<dbReference type="AlphaFoldDB" id="A0A1H7KDA4"/>
<reference evidence="7 8" key="1">
    <citation type="submission" date="2016-10" db="EMBL/GenBank/DDBJ databases">
        <authorList>
            <person name="de Groot N.N."/>
        </authorList>
    </citation>
    <scope>NUCLEOTIDE SEQUENCE [LARGE SCALE GENOMIC DNA]</scope>
    <source>
        <strain evidence="7 8">DSM 100674</strain>
    </source>
</reference>
<dbReference type="Gene3D" id="3.20.20.80">
    <property type="entry name" value="Glycosidases"/>
    <property type="match status" value="1"/>
</dbReference>
<dbReference type="PROSITE" id="PS51764">
    <property type="entry name" value="GH26"/>
    <property type="match status" value="1"/>
</dbReference>
<protein>
    <submittedName>
        <fullName evidence="7">Endoglucanase</fullName>
    </submittedName>
</protein>
<dbReference type="SUPFAM" id="SSF51445">
    <property type="entry name" value="(Trans)glycosidases"/>
    <property type="match status" value="1"/>
</dbReference>
<evidence type="ECO:0000313" key="8">
    <source>
        <dbReference type="Proteomes" id="UP000199582"/>
    </source>
</evidence>
<dbReference type="InterPro" id="IPR022790">
    <property type="entry name" value="GH26_dom"/>
</dbReference>
<feature type="signal peptide" evidence="5">
    <location>
        <begin position="1"/>
        <end position="22"/>
    </location>
</feature>
<evidence type="ECO:0000256" key="1">
    <source>
        <dbReference type="ARBA" id="ARBA00007754"/>
    </source>
</evidence>